<comment type="caution">
    <text evidence="4">The sequence shown here is derived from an EMBL/GenBank/DDBJ whole genome shotgun (WGS) entry which is preliminary data.</text>
</comment>
<dbReference type="Gene3D" id="3.90.550.20">
    <property type="match status" value="1"/>
</dbReference>
<dbReference type="InterPro" id="IPR007577">
    <property type="entry name" value="GlycoTrfase_DXD_sugar-bd_CS"/>
</dbReference>
<reference evidence="4 5" key="1">
    <citation type="journal article" date="2018" name="Genome Biol. Evol.">
        <title>Multiple Roots of Fruiting Body Formation in Amoebozoa.</title>
        <authorList>
            <person name="Hillmann F."/>
            <person name="Forbes G."/>
            <person name="Novohradska S."/>
            <person name="Ferling I."/>
            <person name="Riege K."/>
            <person name="Groth M."/>
            <person name="Westermann M."/>
            <person name="Marz M."/>
            <person name="Spaller T."/>
            <person name="Winckler T."/>
            <person name="Schaap P."/>
            <person name="Glockner G."/>
        </authorList>
    </citation>
    <scope>NUCLEOTIDE SEQUENCE [LARGE SCALE GENOMIC DNA]</scope>
    <source>
        <strain evidence="4 5">Jena</strain>
    </source>
</reference>
<gene>
    <name evidence="4" type="ORF">PROFUN_06044</name>
</gene>
<organism evidence="4 5">
    <name type="scientific">Planoprotostelium fungivorum</name>
    <dbReference type="NCBI Taxonomy" id="1890364"/>
    <lineage>
        <taxon>Eukaryota</taxon>
        <taxon>Amoebozoa</taxon>
        <taxon>Evosea</taxon>
        <taxon>Variosea</taxon>
        <taxon>Cavosteliida</taxon>
        <taxon>Cavosteliaceae</taxon>
        <taxon>Planoprotostelium</taxon>
    </lineage>
</organism>
<keyword evidence="1" id="KW-0808">Transferase</keyword>
<keyword evidence="3" id="KW-0812">Transmembrane</keyword>
<dbReference type="Proteomes" id="UP000241769">
    <property type="component" value="Unassembled WGS sequence"/>
</dbReference>
<dbReference type="EMBL" id="MDYQ01000037">
    <property type="protein sequence ID" value="PRP85922.1"/>
    <property type="molecule type" value="Genomic_DNA"/>
</dbReference>
<keyword evidence="5" id="KW-1185">Reference proteome</keyword>
<feature type="compositionally biased region" description="Basic and acidic residues" evidence="2">
    <location>
        <begin position="42"/>
        <end position="51"/>
    </location>
</feature>
<feature type="transmembrane region" description="Helical" evidence="3">
    <location>
        <begin position="20"/>
        <end position="37"/>
    </location>
</feature>
<protein>
    <recommendedName>
        <fullName evidence="6">Glycosyltransferase family 32 protein</fullName>
    </recommendedName>
</protein>
<keyword evidence="3" id="KW-1133">Transmembrane helix</keyword>
<feature type="compositionally biased region" description="Polar residues" evidence="2">
    <location>
        <begin position="98"/>
        <end position="107"/>
    </location>
</feature>
<evidence type="ECO:0000256" key="1">
    <source>
        <dbReference type="ARBA" id="ARBA00022679"/>
    </source>
</evidence>
<evidence type="ECO:0000313" key="4">
    <source>
        <dbReference type="EMBL" id="PRP85922.1"/>
    </source>
</evidence>
<dbReference type="InterPro" id="IPR051706">
    <property type="entry name" value="Glycosyltransferase_domain"/>
</dbReference>
<evidence type="ECO:0000256" key="2">
    <source>
        <dbReference type="SAM" id="MobiDB-lite"/>
    </source>
</evidence>
<dbReference type="PANTHER" id="PTHR32385">
    <property type="entry name" value="MANNOSYL PHOSPHORYLINOSITOL CERAMIDE SYNTHASE"/>
    <property type="match status" value="1"/>
</dbReference>
<name>A0A2P6NPP6_9EUKA</name>
<dbReference type="GO" id="GO:0016020">
    <property type="term" value="C:membrane"/>
    <property type="evidence" value="ECO:0007669"/>
    <property type="project" value="GOC"/>
</dbReference>
<evidence type="ECO:0008006" key="6">
    <source>
        <dbReference type="Google" id="ProtNLM"/>
    </source>
</evidence>
<feature type="compositionally biased region" description="Basic and acidic residues" evidence="2">
    <location>
        <begin position="108"/>
        <end position="119"/>
    </location>
</feature>
<feature type="region of interest" description="Disordered" evidence="2">
    <location>
        <begin position="41"/>
        <end position="119"/>
    </location>
</feature>
<dbReference type="GO" id="GO:0051999">
    <property type="term" value="P:mannosyl-inositol phosphorylceramide biosynthetic process"/>
    <property type="evidence" value="ECO:0007669"/>
    <property type="project" value="TreeGrafter"/>
</dbReference>
<dbReference type="Pfam" id="PF04488">
    <property type="entry name" value="Gly_transf_sug"/>
    <property type="match status" value="1"/>
</dbReference>
<evidence type="ECO:0000256" key="3">
    <source>
        <dbReference type="SAM" id="Phobius"/>
    </source>
</evidence>
<dbReference type="SUPFAM" id="SSF53448">
    <property type="entry name" value="Nucleotide-diphospho-sugar transferases"/>
    <property type="match status" value="1"/>
</dbReference>
<accession>A0A2P6NPP6</accession>
<evidence type="ECO:0000313" key="5">
    <source>
        <dbReference type="Proteomes" id="UP000241769"/>
    </source>
</evidence>
<proteinExistence type="predicted"/>
<sequence length="433" mass="50373">MFQRRNAKSTSRGWFRYRYVAILFALLLIYYLQLRYLTTSNRPEEQKEPSRGKANPGNLQERPVYDDNHAGHKQPAPVLPPQDATPPILNKPIEDVVQSPTVVATPSSKDEKEKEEATNEAKIMSAKDLMALDPDKDVIPRIVHQSWKDSNPPSKFALWSKTWRVQNPGWVWVLWTDADNEQLCKRFFPWFYDTFQGFSGNIYRADLARHMYMYRYGGVYADLDSENVRPLDILYEDMQKNPEKWTFPNESSPIHKGTKIAMVGAMGDNFHWEHSVPNAWMASIDREHPFWLMSLIHAKANKGSWGMPEHVTGPSVLWSNWLKYRKLYGQDDSKAVWDEVDKDESVRTSVKGDRQSKHSLALLNYFVVFPYHWNLEEKNPVKKACSLKSSEFDTKVCKERLDLEKMGSFSLTYWTHSWTPNAHDGNVIDKLNH</sequence>
<dbReference type="GO" id="GO:0000030">
    <property type="term" value="F:mannosyltransferase activity"/>
    <property type="evidence" value="ECO:0007669"/>
    <property type="project" value="TreeGrafter"/>
</dbReference>
<dbReference type="PANTHER" id="PTHR32385:SF23">
    <property type="entry name" value="NUCLEOTIDE-DIPHOSPHO-SUGAR TRANSFERASE"/>
    <property type="match status" value="1"/>
</dbReference>
<keyword evidence="3" id="KW-0472">Membrane</keyword>
<dbReference type="InterPro" id="IPR029044">
    <property type="entry name" value="Nucleotide-diphossugar_trans"/>
</dbReference>
<dbReference type="OrthoDB" id="409543at2759"/>
<dbReference type="AlphaFoldDB" id="A0A2P6NPP6"/>
<dbReference type="InParanoid" id="A0A2P6NPP6"/>